<dbReference type="AlphaFoldDB" id="K1Q7J5"/>
<dbReference type="HOGENOM" id="CLU_1929597_0_0_1"/>
<sequence length="131" mass="14844">MFNITNPQFFVKYVIPTLYPNGTCDSDADCHSLVIENLFCCIGTEWCCHYGYDCTGTSTCKGIRTFRNKACKRQDVNQEKKKDTDTISTPGIYDTTEENAGYQELGAITTRRRAQILSRSSDNKLFVQKGQ</sequence>
<organism evidence="1">
    <name type="scientific">Magallana gigas</name>
    <name type="common">Pacific oyster</name>
    <name type="synonym">Crassostrea gigas</name>
    <dbReference type="NCBI Taxonomy" id="29159"/>
    <lineage>
        <taxon>Eukaryota</taxon>
        <taxon>Metazoa</taxon>
        <taxon>Spiralia</taxon>
        <taxon>Lophotrochozoa</taxon>
        <taxon>Mollusca</taxon>
        <taxon>Bivalvia</taxon>
        <taxon>Autobranchia</taxon>
        <taxon>Pteriomorphia</taxon>
        <taxon>Ostreida</taxon>
        <taxon>Ostreoidea</taxon>
        <taxon>Ostreidae</taxon>
        <taxon>Magallana</taxon>
    </lineage>
</organism>
<dbReference type="InParanoid" id="K1Q7J5"/>
<accession>K1Q7J5</accession>
<evidence type="ECO:0000313" key="1">
    <source>
        <dbReference type="EMBL" id="EKC27264.1"/>
    </source>
</evidence>
<dbReference type="EMBL" id="JH823237">
    <property type="protein sequence ID" value="EKC27264.1"/>
    <property type="molecule type" value="Genomic_DNA"/>
</dbReference>
<name>K1Q7J5_MAGGI</name>
<reference evidence="1" key="1">
    <citation type="journal article" date="2012" name="Nature">
        <title>The oyster genome reveals stress adaptation and complexity of shell formation.</title>
        <authorList>
            <person name="Zhang G."/>
            <person name="Fang X."/>
            <person name="Guo X."/>
            <person name="Li L."/>
            <person name="Luo R."/>
            <person name="Xu F."/>
            <person name="Yang P."/>
            <person name="Zhang L."/>
            <person name="Wang X."/>
            <person name="Qi H."/>
            <person name="Xiong Z."/>
            <person name="Que H."/>
            <person name="Xie Y."/>
            <person name="Holland P.W."/>
            <person name="Paps J."/>
            <person name="Zhu Y."/>
            <person name="Wu F."/>
            <person name="Chen Y."/>
            <person name="Wang J."/>
            <person name="Peng C."/>
            <person name="Meng J."/>
            <person name="Yang L."/>
            <person name="Liu J."/>
            <person name="Wen B."/>
            <person name="Zhang N."/>
            <person name="Huang Z."/>
            <person name="Zhu Q."/>
            <person name="Feng Y."/>
            <person name="Mount A."/>
            <person name="Hedgecock D."/>
            <person name="Xu Z."/>
            <person name="Liu Y."/>
            <person name="Domazet-Loso T."/>
            <person name="Du Y."/>
            <person name="Sun X."/>
            <person name="Zhang S."/>
            <person name="Liu B."/>
            <person name="Cheng P."/>
            <person name="Jiang X."/>
            <person name="Li J."/>
            <person name="Fan D."/>
            <person name="Wang W."/>
            <person name="Fu W."/>
            <person name="Wang T."/>
            <person name="Wang B."/>
            <person name="Zhang J."/>
            <person name="Peng Z."/>
            <person name="Li Y."/>
            <person name="Li N."/>
            <person name="Wang J."/>
            <person name="Chen M."/>
            <person name="He Y."/>
            <person name="Tan F."/>
            <person name="Song X."/>
            <person name="Zheng Q."/>
            <person name="Huang R."/>
            <person name="Yang H."/>
            <person name="Du X."/>
            <person name="Chen L."/>
            <person name="Yang M."/>
            <person name="Gaffney P.M."/>
            <person name="Wang S."/>
            <person name="Luo L."/>
            <person name="She Z."/>
            <person name="Ming Y."/>
            <person name="Huang W."/>
            <person name="Zhang S."/>
            <person name="Huang B."/>
            <person name="Zhang Y."/>
            <person name="Qu T."/>
            <person name="Ni P."/>
            <person name="Miao G."/>
            <person name="Wang J."/>
            <person name="Wang Q."/>
            <person name="Steinberg C.E."/>
            <person name="Wang H."/>
            <person name="Li N."/>
            <person name="Qian L."/>
            <person name="Zhang G."/>
            <person name="Li Y."/>
            <person name="Yang H."/>
            <person name="Liu X."/>
            <person name="Wang J."/>
            <person name="Yin Y."/>
            <person name="Wang J."/>
        </authorList>
    </citation>
    <scope>NUCLEOTIDE SEQUENCE [LARGE SCALE GENOMIC DNA]</scope>
    <source>
        <strain evidence="1">05x7-T-G4-1.051#20</strain>
    </source>
</reference>
<protein>
    <submittedName>
        <fullName evidence="1">Uncharacterized protein</fullName>
    </submittedName>
</protein>
<gene>
    <name evidence="1" type="ORF">CGI_10010114</name>
</gene>
<proteinExistence type="predicted"/>